<evidence type="ECO:0000256" key="6">
    <source>
        <dbReference type="RuleBase" id="RU003512"/>
    </source>
</evidence>
<dbReference type="PRINTS" id="PR00691">
    <property type="entry name" value="ADHESINB"/>
</dbReference>
<sequence>MLFKGSVVMKFITYRITGIFLCLLLLCLQNSVFAASAHEIPEIVTTVSPITNIVQNIGGKHIKVTGIVPDGTDSHTFEPIPSDIKILRAADMIIVNGLDLELPTLKLARKVKRPETSILQLGNLTLKEADWQYDFSFPREHGHPNPHLWLNIELVMRYAEIIKDNLITLDPANKAHYQENTATYLTKLKKLDQAIFNCIETIPQNNRKLVTYHDSFAYFAPRYGMTVIAAIQPSDFSEPGPQEVISIIKQIRETGVPAIFGSEVFPSKVMKQIAREAKAKFIDQLSDDELPAGPNNSFIGMMAGNMITMTEALGGNPTCMANIDASNIAF</sequence>
<gene>
    <name evidence="8" type="ORF">SAMN05216406_11752</name>
</gene>
<name>A0A1H2F3H1_9PROT</name>
<dbReference type="PRINTS" id="PR00690">
    <property type="entry name" value="ADHESNFAMILY"/>
</dbReference>
<reference evidence="9" key="1">
    <citation type="submission" date="2016-10" db="EMBL/GenBank/DDBJ databases">
        <authorList>
            <person name="Varghese N."/>
            <person name="Submissions S."/>
        </authorList>
    </citation>
    <scope>NUCLEOTIDE SEQUENCE [LARGE SCALE GENOMIC DNA]</scope>
    <source>
        <strain evidence="9">Nm10</strain>
    </source>
</reference>
<dbReference type="PANTHER" id="PTHR42953">
    <property type="entry name" value="HIGH-AFFINITY ZINC UPTAKE SYSTEM PROTEIN ZNUA-RELATED"/>
    <property type="match status" value="1"/>
</dbReference>
<dbReference type="Pfam" id="PF01297">
    <property type="entry name" value="ZnuA"/>
    <property type="match status" value="1"/>
</dbReference>
<dbReference type="InterPro" id="IPR006127">
    <property type="entry name" value="ZnuA-like"/>
</dbReference>
<dbReference type="EMBL" id="FNLN01000017">
    <property type="protein sequence ID" value="SDU01914.1"/>
    <property type="molecule type" value="Genomic_DNA"/>
</dbReference>
<dbReference type="AlphaFoldDB" id="A0A1H2F3H1"/>
<evidence type="ECO:0000256" key="4">
    <source>
        <dbReference type="ARBA" id="ARBA00022723"/>
    </source>
</evidence>
<evidence type="ECO:0000256" key="1">
    <source>
        <dbReference type="ARBA" id="ARBA00004196"/>
    </source>
</evidence>
<evidence type="ECO:0000313" key="8">
    <source>
        <dbReference type="EMBL" id="SDU01914.1"/>
    </source>
</evidence>
<feature type="signal peptide" evidence="7">
    <location>
        <begin position="1"/>
        <end position="34"/>
    </location>
</feature>
<comment type="similarity">
    <text evidence="2 6">Belongs to the bacterial solute-binding protein 9 family.</text>
</comment>
<dbReference type="InterPro" id="IPR050492">
    <property type="entry name" value="Bact_metal-bind_prot9"/>
</dbReference>
<dbReference type="Proteomes" id="UP000182882">
    <property type="component" value="Unassembled WGS sequence"/>
</dbReference>
<dbReference type="GO" id="GO:0046872">
    <property type="term" value="F:metal ion binding"/>
    <property type="evidence" value="ECO:0007669"/>
    <property type="project" value="UniProtKB-KW"/>
</dbReference>
<keyword evidence="4" id="KW-0479">Metal-binding</keyword>
<dbReference type="InterPro" id="IPR006129">
    <property type="entry name" value="AdhesinB"/>
</dbReference>
<keyword evidence="9" id="KW-1185">Reference proteome</keyword>
<feature type="chain" id="PRO_5016236117" evidence="7">
    <location>
        <begin position="35"/>
        <end position="330"/>
    </location>
</feature>
<accession>A0A1H2F3H1</accession>
<organism evidence="8 9">
    <name type="scientific">Nitrosomonas ureae</name>
    <dbReference type="NCBI Taxonomy" id="44577"/>
    <lineage>
        <taxon>Bacteria</taxon>
        <taxon>Pseudomonadati</taxon>
        <taxon>Pseudomonadota</taxon>
        <taxon>Betaproteobacteria</taxon>
        <taxon>Nitrosomonadales</taxon>
        <taxon>Nitrosomonadaceae</taxon>
        <taxon>Nitrosomonas</taxon>
    </lineage>
</organism>
<protein>
    <submittedName>
        <fullName evidence="8">Zinc/manganese transport system substrate-binding protein/manganese/iron transport system substrate-binding protein</fullName>
    </submittedName>
</protein>
<evidence type="ECO:0000256" key="5">
    <source>
        <dbReference type="ARBA" id="ARBA00022729"/>
    </source>
</evidence>
<dbReference type="GO" id="GO:0030313">
    <property type="term" value="C:cell envelope"/>
    <property type="evidence" value="ECO:0007669"/>
    <property type="project" value="UniProtKB-SubCell"/>
</dbReference>
<evidence type="ECO:0000256" key="3">
    <source>
        <dbReference type="ARBA" id="ARBA00022448"/>
    </source>
</evidence>
<keyword evidence="5 7" id="KW-0732">Signal</keyword>
<dbReference type="SUPFAM" id="SSF53807">
    <property type="entry name" value="Helical backbone' metal receptor"/>
    <property type="match status" value="1"/>
</dbReference>
<comment type="subcellular location">
    <subcellularLocation>
        <location evidence="1">Cell envelope</location>
    </subcellularLocation>
</comment>
<dbReference type="PANTHER" id="PTHR42953:SF1">
    <property type="entry name" value="METAL-BINDING PROTEIN HI_0362-RELATED"/>
    <property type="match status" value="1"/>
</dbReference>
<evidence type="ECO:0000256" key="2">
    <source>
        <dbReference type="ARBA" id="ARBA00011028"/>
    </source>
</evidence>
<proteinExistence type="inferred from homology"/>
<dbReference type="GO" id="GO:0030001">
    <property type="term" value="P:metal ion transport"/>
    <property type="evidence" value="ECO:0007669"/>
    <property type="project" value="InterPro"/>
</dbReference>
<dbReference type="Gene3D" id="3.40.50.1980">
    <property type="entry name" value="Nitrogenase molybdenum iron protein domain"/>
    <property type="match status" value="2"/>
</dbReference>
<dbReference type="GO" id="GO:0007155">
    <property type="term" value="P:cell adhesion"/>
    <property type="evidence" value="ECO:0007669"/>
    <property type="project" value="InterPro"/>
</dbReference>
<dbReference type="InterPro" id="IPR006128">
    <property type="entry name" value="Lipoprotein_PsaA-like"/>
</dbReference>
<evidence type="ECO:0000313" key="9">
    <source>
        <dbReference type="Proteomes" id="UP000182882"/>
    </source>
</evidence>
<evidence type="ECO:0000256" key="7">
    <source>
        <dbReference type="SAM" id="SignalP"/>
    </source>
</evidence>
<keyword evidence="3 6" id="KW-0813">Transport</keyword>